<keyword evidence="6 9" id="KW-1133">Transmembrane helix</keyword>
<feature type="transmembrane region" description="Helical" evidence="9">
    <location>
        <begin position="121"/>
        <end position="146"/>
    </location>
</feature>
<dbReference type="InterPro" id="IPR038731">
    <property type="entry name" value="RgtA/B/C-like"/>
</dbReference>
<feature type="transmembrane region" description="Helical" evidence="9">
    <location>
        <begin position="405"/>
        <end position="426"/>
    </location>
</feature>
<dbReference type="GO" id="GO:0010041">
    <property type="term" value="P:response to iron(III) ion"/>
    <property type="evidence" value="ECO:0007669"/>
    <property type="project" value="TreeGrafter"/>
</dbReference>
<evidence type="ECO:0000256" key="6">
    <source>
        <dbReference type="ARBA" id="ARBA00022989"/>
    </source>
</evidence>
<feature type="transmembrane region" description="Helical" evidence="9">
    <location>
        <begin position="217"/>
        <end position="246"/>
    </location>
</feature>
<dbReference type="Proteomes" id="UP000565572">
    <property type="component" value="Unassembled WGS sequence"/>
</dbReference>
<protein>
    <submittedName>
        <fullName evidence="12">4-amino-4-deoxy-L-arabinose transferase-like glycosyltransferase</fullName>
    </submittedName>
</protein>
<evidence type="ECO:0000256" key="4">
    <source>
        <dbReference type="ARBA" id="ARBA00022679"/>
    </source>
</evidence>
<dbReference type="RefSeq" id="WP_183342773.1">
    <property type="nucleotide sequence ID" value="NZ_JACHZG010000016.1"/>
</dbReference>
<dbReference type="InterPro" id="IPR056785">
    <property type="entry name" value="YkcA/B-like_C"/>
</dbReference>
<feature type="transmembrane region" description="Helical" evidence="9">
    <location>
        <begin position="50"/>
        <end position="68"/>
    </location>
</feature>
<name>A0A7W5JZC8_9ACTN</name>
<feature type="compositionally biased region" description="Gly residues" evidence="8">
    <location>
        <begin position="570"/>
        <end position="589"/>
    </location>
</feature>
<proteinExistence type="predicted"/>
<evidence type="ECO:0000256" key="5">
    <source>
        <dbReference type="ARBA" id="ARBA00022692"/>
    </source>
</evidence>
<evidence type="ECO:0000256" key="2">
    <source>
        <dbReference type="ARBA" id="ARBA00022475"/>
    </source>
</evidence>
<evidence type="ECO:0000313" key="12">
    <source>
        <dbReference type="EMBL" id="MBB3329131.1"/>
    </source>
</evidence>
<feature type="compositionally biased region" description="Polar residues" evidence="8">
    <location>
        <begin position="20"/>
        <end position="29"/>
    </location>
</feature>
<sequence length="702" mass="71022">MTISTFPGSTAPRAVAAAPGTTTEQDSTPPSEPDAGTTTSRRRGPRAGRTVALVALLAGTAVLYLWSLSASGYGNSFYAAAVQAGSQSWKAFFFGSLDAGNAITVDKPPASLWLMALSVRIFGLSSWSILAPQALLGVATVGVTYASVRRTFERSGSLGEIADGHRAGLVAGALLALTPAAALMFRFDNPDALLVFLMTLAAYVTLRAAEKASGKTLAWAGVLIGFAFLTKMLQAFLVLPALVLVYLVAAPTTLKKRLLHLVGAFAAMIVSLGWWVAIVELVPASWRPYVGGSTNNSVLDLVFGYNGLARILGRSGAGATGAPGGGGGGGGFGGTPGLGRLFEQVSAGMITWLLPAALLLALVAVVAIGRAPRTDGRRAALILWTGWTVVTALTFSLMEGTYHDYYVVALAPAIAAGVAVGGTVLWNRKHTWLGRAGLALAVAGSAVWAFVLLGRATGVYESLRWPVLVVGVIAALGLLVAHRLPRLAANVVLAVALAGAATGPAAYALNTVATPHTGSIVTAGPVTSQNGPGGGTRGGFGQGQAGRDGRTFPGGGTPPQGQTGQAPGQGQTGPGQTGRAQGGGMGQGGAASTELVQLLQADAGSYRWAAATIGSQSAATYQLASEQPVMAIGGFTGSDPSPTLAQFQAYVAAGDVHYFIGGGGMGGGRGGGSSEISTWVTQHYTATTVGGATVYDLTQPTS</sequence>
<feature type="domain" description="Glycosyltransferase RgtA/B/C/D-like" evidence="10">
    <location>
        <begin position="106"/>
        <end position="274"/>
    </location>
</feature>
<dbReference type="PANTHER" id="PTHR33908">
    <property type="entry name" value="MANNOSYLTRANSFERASE YKCB-RELATED"/>
    <property type="match status" value="1"/>
</dbReference>
<dbReference type="GO" id="GO:0016763">
    <property type="term" value="F:pentosyltransferase activity"/>
    <property type="evidence" value="ECO:0007669"/>
    <property type="project" value="TreeGrafter"/>
</dbReference>
<dbReference type="EMBL" id="JACHZG010000016">
    <property type="protein sequence ID" value="MBB3329131.1"/>
    <property type="molecule type" value="Genomic_DNA"/>
</dbReference>
<dbReference type="PANTHER" id="PTHR33908:SF3">
    <property type="entry name" value="UNDECAPRENYL PHOSPHATE-ALPHA-4-AMINO-4-DEOXY-L-ARABINOSE ARABINOSYL TRANSFERASE"/>
    <property type="match status" value="1"/>
</dbReference>
<comment type="caution">
    <text evidence="12">The sequence shown here is derived from an EMBL/GenBank/DDBJ whole genome shotgun (WGS) entry which is preliminary data.</text>
</comment>
<dbReference type="InterPro" id="IPR050297">
    <property type="entry name" value="LipidA_mod_glycosyltrf_83"/>
</dbReference>
<feature type="compositionally biased region" description="Gly residues" evidence="8">
    <location>
        <begin position="531"/>
        <end position="558"/>
    </location>
</feature>
<dbReference type="GO" id="GO:0005886">
    <property type="term" value="C:plasma membrane"/>
    <property type="evidence" value="ECO:0007669"/>
    <property type="project" value="UniProtKB-SubCell"/>
</dbReference>
<feature type="compositionally biased region" description="Low complexity" evidence="8">
    <location>
        <begin position="559"/>
        <end position="569"/>
    </location>
</feature>
<reference evidence="12 13" key="1">
    <citation type="submission" date="2020-08" db="EMBL/GenBank/DDBJ databases">
        <title>Sequencing the genomes of 1000 actinobacteria strains.</title>
        <authorList>
            <person name="Klenk H.-P."/>
        </authorList>
    </citation>
    <scope>NUCLEOTIDE SEQUENCE [LARGE SCALE GENOMIC DNA]</scope>
    <source>
        <strain evidence="12 13">DSM 11053</strain>
    </source>
</reference>
<gene>
    <name evidence="12" type="ORF">FHX39_004129</name>
</gene>
<accession>A0A7W5JZC8</accession>
<comment type="subcellular location">
    <subcellularLocation>
        <location evidence="1">Cell membrane</location>
        <topology evidence="1">Multi-pass membrane protein</topology>
    </subcellularLocation>
</comment>
<evidence type="ECO:0000256" key="9">
    <source>
        <dbReference type="SAM" id="Phobius"/>
    </source>
</evidence>
<keyword evidence="4 12" id="KW-0808">Transferase</keyword>
<evidence type="ECO:0000256" key="7">
    <source>
        <dbReference type="ARBA" id="ARBA00023136"/>
    </source>
</evidence>
<evidence type="ECO:0000259" key="10">
    <source>
        <dbReference type="Pfam" id="PF13231"/>
    </source>
</evidence>
<evidence type="ECO:0000256" key="1">
    <source>
        <dbReference type="ARBA" id="ARBA00004651"/>
    </source>
</evidence>
<feature type="transmembrane region" description="Helical" evidence="9">
    <location>
        <begin position="349"/>
        <end position="369"/>
    </location>
</feature>
<evidence type="ECO:0000256" key="3">
    <source>
        <dbReference type="ARBA" id="ARBA00022676"/>
    </source>
</evidence>
<feature type="transmembrane region" description="Helical" evidence="9">
    <location>
        <begin position="463"/>
        <end position="480"/>
    </location>
</feature>
<keyword evidence="3" id="KW-0328">Glycosyltransferase</keyword>
<feature type="region of interest" description="Disordered" evidence="8">
    <location>
        <begin position="1"/>
        <end position="46"/>
    </location>
</feature>
<feature type="transmembrane region" description="Helical" evidence="9">
    <location>
        <begin position="258"/>
        <end position="278"/>
    </location>
</feature>
<dbReference type="Pfam" id="PF13231">
    <property type="entry name" value="PMT_2"/>
    <property type="match status" value="1"/>
</dbReference>
<keyword evidence="2" id="KW-1003">Cell membrane</keyword>
<keyword evidence="13" id="KW-1185">Reference proteome</keyword>
<dbReference type="AlphaFoldDB" id="A0A7W5JZC8"/>
<feature type="domain" description="Putative mannosyltransferase YkcA/B-like C-terminal" evidence="11">
    <location>
        <begin position="595"/>
        <end position="683"/>
    </location>
</feature>
<feature type="transmembrane region" description="Helical" evidence="9">
    <location>
        <begin position="487"/>
        <end position="509"/>
    </location>
</feature>
<dbReference type="GO" id="GO:0009103">
    <property type="term" value="P:lipopolysaccharide biosynthetic process"/>
    <property type="evidence" value="ECO:0007669"/>
    <property type="project" value="UniProtKB-ARBA"/>
</dbReference>
<feature type="region of interest" description="Disordered" evidence="8">
    <location>
        <begin position="520"/>
        <end position="589"/>
    </location>
</feature>
<feature type="transmembrane region" description="Helical" evidence="9">
    <location>
        <begin position="438"/>
        <end position="457"/>
    </location>
</feature>
<evidence type="ECO:0000259" key="11">
    <source>
        <dbReference type="Pfam" id="PF24878"/>
    </source>
</evidence>
<evidence type="ECO:0000313" key="13">
    <source>
        <dbReference type="Proteomes" id="UP000565572"/>
    </source>
</evidence>
<keyword evidence="7 9" id="KW-0472">Membrane</keyword>
<evidence type="ECO:0000256" key="8">
    <source>
        <dbReference type="SAM" id="MobiDB-lite"/>
    </source>
</evidence>
<dbReference type="Pfam" id="PF24878">
    <property type="entry name" value="YkcB_C"/>
    <property type="match status" value="1"/>
</dbReference>
<organism evidence="12 13">
    <name type="scientific">Microlunatus antarcticus</name>
    <dbReference type="NCBI Taxonomy" id="53388"/>
    <lineage>
        <taxon>Bacteria</taxon>
        <taxon>Bacillati</taxon>
        <taxon>Actinomycetota</taxon>
        <taxon>Actinomycetes</taxon>
        <taxon>Propionibacteriales</taxon>
        <taxon>Propionibacteriaceae</taxon>
        <taxon>Microlunatus</taxon>
    </lineage>
</organism>
<keyword evidence="5 9" id="KW-0812">Transmembrane</keyword>
<feature type="transmembrane region" description="Helical" evidence="9">
    <location>
        <begin position="381"/>
        <end position="399"/>
    </location>
</feature>